<name>A0A5V1SZC9_SALER</name>
<evidence type="ECO:0000313" key="1">
    <source>
        <dbReference type="EMBL" id="EBT2963947.1"/>
    </source>
</evidence>
<dbReference type="EMBL" id="AAGYHB010000068">
    <property type="protein sequence ID" value="EBT2963947.1"/>
    <property type="molecule type" value="Genomic_DNA"/>
</dbReference>
<protein>
    <submittedName>
        <fullName evidence="1">Uncharacterized protein</fullName>
    </submittedName>
</protein>
<dbReference type="EMBL" id="AALBNJ010000092">
    <property type="protein sequence ID" value="ECX9645295.1"/>
    <property type="molecule type" value="Genomic_DNA"/>
</dbReference>
<dbReference type="EMBL" id="AALAUG010000061">
    <property type="protein sequence ID" value="ECX7369559.1"/>
    <property type="molecule type" value="Genomic_DNA"/>
</dbReference>
<comment type="caution">
    <text evidence="1">The sequence shown here is derived from an EMBL/GenBank/DDBJ whole genome shotgun (WGS) entry which is preliminary data.</text>
</comment>
<sequence>MYIYNSVRYLARRYLLLLLIMFSHELHSSVFYYPIGRWPYIERNVRNIKSLCSEVWDIDGRELLILRSIVDEGVVRDTFNAHAVRVLIEFPDKNVYIDDNGVASTDLLNGVIINVEEIKNFHKIISQGKIEKCKLREADGENGPYPGRGDTDE</sequence>
<evidence type="ECO:0000313" key="2">
    <source>
        <dbReference type="EMBL" id="ECX7369559.1"/>
    </source>
</evidence>
<accession>A0A5V1SZC9</accession>
<organism evidence="1">
    <name type="scientific">Salmonella enterica</name>
    <name type="common">Salmonella choleraesuis</name>
    <dbReference type="NCBI Taxonomy" id="28901"/>
    <lineage>
        <taxon>Bacteria</taxon>
        <taxon>Pseudomonadati</taxon>
        <taxon>Pseudomonadota</taxon>
        <taxon>Gammaproteobacteria</taxon>
        <taxon>Enterobacterales</taxon>
        <taxon>Enterobacteriaceae</taxon>
        <taxon>Salmonella</taxon>
    </lineage>
</organism>
<dbReference type="EMBL" id="AAMEEB010000065">
    <property type="protein sequence ID" value="EDG4352350.1"/>
    <property type="molecule type" value="Genomic_DNA"/>
</dbReference>
<evidence type="ECO:0000313" key="3">
    <source>
        <dbReference type="EMBL" id="ECX9645295.1"/>
    </source>
</evidence>
<gene>
    <name evidence="2" type="ORF">CF227_24170</name>
    <name evidence="1" type="ORF">CJS90_24635</name>
    <name evidence="3" type="ORF">F6Z62_24300</name>
    <name evidence="4" type="ORF">GCV00_23890</name>
</gene>
<dbReference type="AlphaFoldDB" id="A0A5V1SZC9"/>
<evidence type="ECO:0000313" key="4">
    <source>
        <dbReference type="EMBL" id="EDG4352350.1"/>
    </source>
</evidence>
<dbReference type="RefSeq" id="WP_130559205.1">
    <property type="nucleotide sequence ID" value="NZ_CBLGYV010000011.1"/>
</dbReference>
<reference evidence="2" key="2">
    <citation type="submission" date="2018-07" db="EMBL/GenBank/DDBJ databases">
        <authorList>
            <consortium name="PulseNet: The National Subtyping Network for Foodborne Disease Surveillance"/>
            <person name="Tarr C.L."/>
            <person name="Trees E."/>
            <person name="Katz L.S."/>
            <person name="Carleton-Romer H.A."/>
            <person name="Stroika S."/>
            <person name="Kucerova Z."/>
            <person name="Roache K.F."/>
            <person name="Sabol A.L."/>
            <person name="Besser J."/>
            <person name="Gerner-Smidt P."/>
        </authorList>
    </citation>
    <scope>NUCLEOTIDE SEQUENCE</scope>
    <source>
        <strain evidence="2">PNUSAS016690</strain>
        <strain evidence="3">PNUSAS101385</strain>
    </source>
</reference>
<reference evidence="1" key="1">
    <citation type="submission" date="2018-07" db="EMBL/GenBank/DDBJ databases">
        <authorList>
            <consortium name="GenomeTrakr network: Whole genome sequencing for foodborne pathogen traceback"/>
        </authorList>
    </citation>
    <scope>NUCLEOTIDE SEQUENCE</scope>
    <source>
        <strain evidence="1">CCK-B-050</strain>
        <strain evidence="4">FDA00014787</strain>
    </source>
</reference>
<proteinExistence type="predicted"/>